<keyword evidence="3" id="KW-0687">Ribonucleoprotein</keyword>
<comment type="similarity">
    <text evidence="1">Belongs to the universal ribosomal protein uL24 family.</text>
</comment>
<dbReference type="GO" id="GO:0003735">
    <property type="term" value="F:structural constituent of ribosome"/>
    <property type="evidence" value="ECO:0007669"/>
    <property type="project" value="InterPro"/>
</dbReference>
<dbReference type="eggNOG" id="ENOG502QUDZ">
    <property type="taxonomic scope" value="Eukaryota"/>
</dbReference>
<dbReference type="RefSeq" id="XP_009229091.1">
    <property type="nucleotide sequence ID" value="XM_009230827.1"/>
</dbReference>
<dbReference type="STRING" id="644352.J3PHE6"/>
<dbReference type="PANTHER" id="PTHR12903">
    <property type="entry name" value="MITOCHONDRIAL RIBOSOMAL PROTEIN L24"/>
    <property type="match status" value="1"/>
</dbReference>
<dbReference type="Proteomes" id="UP000006039">
    <property type="component" value="Unassembled WGS sequence"/>
</dbReference>
<dbReference type="EnsemblFungi" id="EJT69306">
    <property type="protein sequence ID" value="EJT69306"/>
    <property type="gene ID" value="GGTG_12925"/>
</dbReference>
<organism evidence="6">
    <name type="scientific">Gaeumannomyces tritici (strain R3-111a-1)</name>
    <name type="common">Wheat and barley take-all root rot fungus</name>
    <name type="synonym">Gaeumannomyces graminis var. tritici</name>
    <dbReference type="NCBI Taxonomy" id="644352"/>
    <lineage>
        <taxon>Eukaryota</taxon>
        <taxon>Fungi</taxon>
        <taxon>Dikarya</taxon>
        <taxon>Ascomycota</taxon>
        <taxon>Pezizomycotina</taxon>
        <taxon>Sordariomycetes</taxon>
        <taxon>Sordariomycetidae</taxon>
        <taxon>Magnaporthales</taxon>
        <taxon>Magnaporthaceae</taxon>
        <taxon>Gaeumannomyces</taxon>
    </lineage>
</organism>
<dbReference type="FunCoup" id="J3PHE6">
    <property type="interactions" value="137"/>
</dbReference>
<keyword evidence="8" id="KW-1185">Reference proteome</keyword>
<dbReference type="CDD" id="cd06089">
    <property type="entry name" value="KOW_RPL26"/>
    <property type="match status" value="1"/>
</dbReference>
<protein>
    <recommendedName>
        <fullName evidence="5">KOW domain-containing protein</fullName>
    </recommendedName>
</protein>
<dbReference type="SUPFAM" id="SSF50104">
    <property type="entry name" value="Translation proteins SH3-like domain"/>
    <property type="match status" value="1"/>
</dbReference>
<reference evidence="7" key="4">
    <citation type="journal article" date="2015" name="G3 (Bethesda)">
        <title>Genome sequences of three phytopathogenic species of the Magnaporthaceae family of fungi.</title>
        <authorList>
            <person name="Okagaki L.H."/>
            <person name="Nunes C.C."/>
            <person name="Sailsbery J."/>
            <person name="Clay B."/>
            <person name="Brown D."/>
            <person name="John T."/>
            <person name="Oh Y."/>
            <person name="Young N."/>
            <person name="Fitzgerald M."/>
            <person name="Haas B.J."/>
            <person name="Zeng Q."/>
            <person name="Young S."/>
            <person name="Adiconis X."/>
            <person name="Fan L."/>
            <person name="Levin J.Z."/>
            <person name="Mitchell T.K."/>
            <person name="Okubara P.A."/>
            <person name="Farman M.L."/>
            <person name="Kohn L.M."/>
            <person name="Birren B."/>
            <person name="Ma L.-J."/>
            <person name="Dean R.A."/>
        </authorList>
    </citation>
    <scope>NUCLEOTIDE SEQUENCE</scope>
    <source>
        <strain evidence="7">R3-111a-1</strain>
    </source>
</reference>
<reference evidence="6" key="2">
    <citation type="submission" date="2010-07" db="EMBL/GenBank/DDBJ databases">
        <authorList>
            <consortium name="The Broad Institute Genome Sequencing Platform"/>
            <consortium name="Broad Institute Genome Sequencing Center for Infectious Disease"/>
            <person name="Ma L.-J."/>
            <person name="Dead R."/>
            <person name="Young S."/>
            <person name="Zeng Q."/>
            <person name="Koehrsen M."/>
            <person name="Alvarado L."/>
            <person name="Berlin A."/>
            <person name="Chapman S.B."/>
            <person name="Chen Z."/>
            <person name="Freedman E."/>
            <person name="Gellesch M."/>
            <person name="Goldberg J."/>
            <person name="Griggs A."/>
            <person name="Gujja S."/>
            <person name="Heilman E.R."/>
            <person name="Heiman D."/>
            <person name="Hepburn T."/>
            <person name="Howarth C."/>
            <person name="Jen D."/>
            <person name="Larson L."/>
            <person name="Mehta T."/>
            <person name="Neiman D."/>
            <person name="Pearson M."/>
            <person name="Roberts A."/>
            <person name="Saif S."/>
            <person name="Shea T."/>
            <person name="Shenoy N."/>
            <person name="Sisk P."/>
            <person name="Stolte C."/>
            <person name="Sykes S."/>
            <person name="Walk T."/>
            <person name="White J."/>
            <person name="Yandava C."/>
            <person name="Haas B."/>
            <person name="Nusbaum C."/>
            <person name="Birren B."/>
        </authorList>
    </citation>
    <scope>NUCLEOTIDE SEQUENCE</scope>
    <source>
        <strain evidence="6">R3-111a-1</strain>
    </source>
</reference>
<accession>J3PHE6</accession>
<dbReference type="InterPro" id="IPR005824">
    <property type="entry name" value="KOW"/>
</dbReference>
<dbReference type="GeneID" id="20353383"/>
<dbReference type="HOGENOM" id="CLU_041333_0_0_1"/>
<dbReference type="EMBL" id="GL385404">
    <property type="protein sequence ID" value="EJT69306.1"/>
    <property type="molecule type" value="Genomic_DNA"/>
</dbReference>
<sequence>MEMLARRTAMAERQVARRLARRAKVDERPPRYPPRELREEASYRLAMARVARREDWHLGPLAPRRDVGEAHAAASLPRARKPLYHEGRARTSGKKLSLPSWGSIDREAANLTFKPLDWQLEERWAWAGGRRYPSVVPGDRVFVMDGPNKGDIGKVESVDESMGTLKIEGIGIVNVQIPEFLRHKANGNSTAPYHSSLPVSAVRLVHPMRDPETGETRDVVIRELVARDRVYDRPTGRREWNRMVPGLNVLIPWPERAREEHEDQPSDTLRIEVEKRTYVPTLSAPPMPAAVVDELRNRFSKFRTRHTDEYVAAKQAEVDAKKARAAGLADTMLTPIQEYNRVQRERRAATPPPVLTEAMLEKIGEVMERNRTRAAAAAEHFQDVAAPLPADLPAASQPPPS</sequence>
<dbReference type="PROSITE" id="PS01108">
    <property type="entry name" value="RIBOSOMAL_L24"/>
    <property type="match status" value="1"/>
</dbReference>
<dbReference type="Gene3D" id="2.30.30.30">
    <property type="match status" value="1"/>
</dbReference>
<evidence type="ECO:0000256" key="4">
    <source>
        <dbReference type="SAM" id="MobiDB-lite"/>
    </source>
</evidence>
<dbReference type="InterPro" id="IPR041988">
    <property type="entry name" value="Ribosomal_uL24_KOW"/>
</dbReference>
<evidence type="ECO:0000313" key="6">
    <source>
        <dbReference type="EMBL" id="EJT69306.1"/>
    </source>
</evidence>
<dbReference type="Pfam" id="PF22682">
    <property type="entry name" value="Ribosomal_uL24m-like"/>
    <property type="match status" value="1"/>
</dbReference>
<feature type="compositionally biased region" description="Low complexity" evidence="4">
    <location>
        <begin position="374"/>
        <end position="395"/>
    </location>
</feature>
<dbReference type="GO" id="GO:0003723">
    <property type="term" value="F:RNA binding"/>
    <property type="evidence" value="ECO:0007669"/>
    <property type="project" value="InterPro"/>
</dbReference>
<evidence type="ECO:0000256" key="3">
    <source>
        <dbReference type="ARBA" id="ARBA00023274"/>
    </source>
</evidence>
<name>J3PHE6_GAET3</name>
<dbReference type="InterPro" id="IPR005825">
    <property type="entry name" value="Ribosomal_uL24_CS"/>
</dbReference>
<dbReference type="InterPro" id="IPR003256">
    <property type="entry name" value="Ribosomal_uL24"/>
</dbReference>
<dbReference type="SMART" id="SM00739">
    <property type="entry name" value="KOW"/>
    <property type="match status" value="1"/>
</dbReference>
<reference evidence="7" key="5">
    <citation type="submission" date="2018-04" db="UniProtKB">
        <authorList>
            <consortium name="EnsemblFungi"/>
        </authorList>
    </citation>
    <scope>IDENTIFICATION</scope>
    <source>
        <strain evidence="7">R3-111a-1</strain>
    </source>
</reference>
<dbReference type="VEuPathDB" id="FungiDB:GGTG_12925"/>
<dbReference type="InterPro" id="IPR008991">
    <property type="entry name" value="Translation_prot_SH3-like_sf"/>
</dbReference>
<dbReference type="InterPro" id="IPR014722">
    <property type="entry name" value="Rib_uL2_dom2"/>
</dbReference>
<evidence type="ECO:0000259" key="5">
    <source>
        <dbReference type="SMART" id="SM00739"/>
    </source>
</evidence>
<dbReference type="AlphaFoldDB" id="J3PHE6"/>
<reference evidence="6" key="3">
    <citation type="submission" date="2010-09" db="EMBL/GenBank/DDBJ databases">
        <title>Annotation of Gaeumannomyces graminis var. tritici R3-111a-1.</title>
        <authorList>
            <consortium name="The Broad Institute Genome Sequencing Platform"/>
            <person name="Ma L.-J."/>
            <person name="Dead R."/>
            <person name="Young S.K."/>
            <person name="Zeng Q."/>
            <person name="Gargeya S."/>
            <person name="Fitzgerald M."/>
            <person name="Haas B."/>
            <person name="Abouelleil A."/>
            <person name="Alvarado L."/>
            <person name="Arachchi H.M."/>
            <person name="Berlin A."/>
            <person name="Brown A."/>
            <person name="Chapman S.B."/>
            <person name="Chen Z."/>
            <person name="Dunbar C."/>
            <person name="Freedman E."/>
            <person name="Gearin G."/>
            <person name="Gellesch M."/>
            <person name="Goldberg J."/>
            <person name="Griggs A."/>
            <person name="Gujja S."/>
            <person name="Heiman D."/>
            <person name="Howarth C."/>
            <person name="Larson L."/>
            <person name="Lui A."/>
            <person name="MacDonald P.J.P."/>
            <person name="Mehta T."/>
            <person name="Montmayeur A."/>
            <person name="Murphy C."/>
            <person name="Neiman D."/>
            <person name="Pearson M."/>
            <person name="Priest M."/>
            <person name="Roberts A."/>
            <person name="Saif S."/>
            <person name="Shea T."/>
            <person name="Shenoy N."/>
            <person name="Sisk P."/>
            <person name="Stolte C."/>
            <person name="Sykes S."/>
            <person name="Yandava C."/>
            <person name="Wortman J."/>
            <person name="Nusbaum C."/>
            <person name="Birren B."/>
        </authorList>
    </citation>
    <scope>NUCLEOTIDE SEQUENCE</scope>
    <source>
        <strain evidence="6">R3-111a-1</strain>
    </source>
</reference>
<evidence type="ECO:0000313" key="7">
    <source>
        <dbReference type="EnsemblFungi" id="EJT69306"/>
    </source>
</evidence>
<evidence type="ECO:0000256" key="1">
    <source>
        <dbReference type="ARBA" id="ARBA00010618"/>
    </source>
</evidence>
<gene>
    <name evidence="7" type="primary">20353383</name>
    <name evidence="6" type="ORF">GGTG_12925</name>
</gene>
<dbReference type="GO" id="GO:0005840">
    <property type="term" value="C:ribosome"/>
    <property type="evidence" value="ECO:0007669"/>
    <property type="project" value="UniProtKB-KW"/>
</dbReference>
<feature type="region of interest" description="Disordered" evidence="4">
    <location>
        <begin position="374"/>
        <end position="401"/>
    </location>
</feature>
<proteinExistence type="inferred from homology"/>
<evidence type="ECO:0000313" key="8">
    <source>
        <dbReference type="Proteomes" id="UP000006039"/>
    </source>
</evidence>
<reference evidence="8" key="1">
    <citation type="submission" date="2010-07" db="EMBL/GenBank/DDBJ databases">
        <title>The genome sequence of Gaeumannomyces graminis var. tritici strain R3-111a-1.</title>
        <authorList>
            <consortium name="The Broad Institute Genome Sequencing Platform"/>
            <person name="Ma L.-J."/>
            <person name="Dead R."/>
            <person name="Young S."/>
            <person name="Zeng Q."/>
            <person name="Koehrsen M."/>
            <person name="Alvarado L."/>
            <person name="Berlin A."/>
            <person name="Chapman S.B."/>
            <person name="Chen Z."/>
            <person name="Freedman E."/>
            <person name="Gellesch M."/>
            <person name="Goldberg J."/>
            <person name="Griggs A."/>
            <person name="Gujja S."/>
            <person name="Heilman E.R."/>
            <person name="Heiman D."/>
            <person name="Hepburn T."/>
            <person name="Howarth C."/>
            <person name="Jen D."/>
            <person name="Larson L."/>
            <person name="Mehta T."/>
            <person name="Neiman D."/>
            <person name="Pearson M."/>
            <person name="Roberts A."/>
            <person name="Saif S."/>
            <person name="Shea T."/>
            <person name="Shenoy N."/>
            <person name="Sisk P."/>
            <person name="Stolte C."/>
            <person name="Sykes S."/>
            <person name="Walk T."/>
            <person name="White J."/>
            <person name="Yandava C."/>
            <person name="Haas B."/>
            <person name="Nusbaum C."/>
            <person name="Birren B."/>
        </authorList>
    </citation>
    <scope>NUCLEOTIDE SEQUENCE [LARGE SCALE GENOMIC DNA]</scope>
    <source>
        <strain evidence="8">R3-111a-1</strain>
    </source>
</reference>
<evidence type="ECO:0000256" key="2">
    <source>
        <dbReference type="ARBA" id="ARBA00022980"/>
    </source>
</evidence>
<feature type="domain" description="KOW" evidence="5">
    <location>
        <begin position="134"/>
        <end position="161"/>
    </location>
</feature>
<dbReference type="GO" id="GO:0006412">
    <property type="term" value="P:translation"/>
    <property type="evidence" value="ECO:0007669"/>
    <property type="project" value="InterPro"/>
</dbReference>
<dbReference type="OrthoDB" id="359154at2759"/>
<dbReference type="GO" id="GO:1990904">
    <property type="term" value="C:ribonucleoprotein complex"/>
    <property type="evidence" value="ECO:0007669"/>
    <property type="project" value="UniProtKB-KW"/>
</dbReference>
<keyword evidence="2" id="KW-0689">Ribosomal protein</keyword>